<dbReference type="GO" id="GO:0005829">
    <property type="term" value="C:cytosol"/>
    <property type="evidence" value="ECO:0007669"/>
    <property type="project" value="TreeGrafter"/>
</dbReference>
<dbReference type="FunFam" id="3.30.160.60:FF:000446">
    <property type="entry name" value="Zinc finger protein"/>
    <property type="match status" value="1"/>
</dbReference>
<evidence type="ECO:0000256" key="11">
    <source>
        <dbReference type="ARBA" id="ARBA00022840"/>
    </source>
</evidence>
<evidence type="ECO:0000256" key="14">
    <source>
        <dbReference type="ARBA" id="ARBA00038041"/>
    </source>
</evidence>
<feature type="domain" description="C2H2-type" evidence="18">
    <location>
        <begin position="865"/>
        <end position="892"/>
    </location>
</feature>
<evidence type="ECO:0000256" key="17">
    <source>
        <dbReference type="SAM" id="MobiDB-lite"/>
    </source>
</evidence>
<feature type="domain" description="C2H2-type" evidence="18">
    <location>
        <begin position="748"/>
        <end position="775"/>
    </location>
</feature>
<dbReference type="OrthoDB" id="1191041at2759"/>
<dbReference type="PANTHER" id="PTHR47959:SF21">
    <property type="entry name" value="DEAD-BOX HELICASE 56"/>
    <property type="match status" value="1"/>
</dbReference>
<keyword evidence="12" id="KW-0694">RNA-binding</keyword>
<dbReference type="Pfam" id="PF00270">
    <property type="entry name" value="DEAD"/>
    <property type="match status" value="1"/>
</dbReference>
<dbReference type="SMART" id="SM00487">
    <property type="entry name" value="DEXDc"/>
    <property type="match status" value="1"/>
</dbReference>
<evidence type="ECO:0000259" key="18">
    <source>
        <dbReference type="PROSITE" id="PS50157"/>
    </source>
</evidence>
<evidence type="ECO:0000256" key="1">
    <source>
        <dbReference type="ARBA" id="ARBA00004604"/>
    </source>
</evidence>
<dbReference type="PROSITE" id="PS51192">
    <property type="entry name" value="HELICASE_ATP_BIND_1"/>
    <property type="match status" value="1"/>
</dbReference>
<dbReference type="EC" id="3.6.4.13" evidence="2"/>
<sequence length="1680" mass="191075">MTRTILGFVARPNKSAAENHCCTFCPDIFQDGLALQTHIKEIHGGTMPYVCKQCGKGYQSPSGLYYHTQASHEMRAFLCPICDARFTRKGSIKSHLMGQKINRHQGHRQKINRRQGRRHRPPLKYMGYVANFDSSRNVKPTSFTQGYQTAMGLRYHMQAHQGQIFACPICQCKLTRKFSVKTHLRKVHNSVECLSCSGIFAQGQTSKKRVFPYDVGRNTLGTPRASKGTKTVLQATYIKDDEYLSQLITLTCPYCPAALSKSGLSQHQRPCNSMKRTTLPTTSKFKKDFQSCDTSAGSNPIKKTQVSQSYSSSADQLCDSDLHALNLPYSYAARKDHGQRHYLHYESTKQRSEPRSLPRGVVLGSNLSGQTETCPICYQILPMEYLKAHISRNHGSTMAFSCYLCGRGYQSQAGLSNHMDVHQGKTVLCPVCDNKFSRNFTLKRHLKVVHKSAQCPTCYIVLNIGPAFNEHVLTCEKNKLQKHQKPNRPLVELARPSYSRESHGNIKTPSLIRCSHCPAVFYDYYSLNAHTSQTHRIELPFICQICGKGYLTYTGLNLHLEGHKGKSYLCPICDSKFTQKGTIKMHLRGVHKMAQCPVCLAVFRLGLEYDKHILHWDTTNISFTSADGFRKMPLKDKNKSVGRPHFINQQIPMIPNAIHCYYCPETFFIKHDLKVHLSQFHGKRRLGHHDFNYPVSSNEYPQQFSQYIHLKDKPSSILNGECPHCHKVMAQSAIKQHVSSFHQYEMPFSCTLCGKGFLTSSGLSNHLQAHEGRKFMCPICDFKFKQKGHLKTHLKKPVEQQDSRAFQHVQQHSLKAPFSASSNLISFPPFDSSFTSAPVRCVQCGVEFYTLASYRWHMSHYHLRFNCSICGKAFRSRGGLGFHMEAHRGRNFVCPICEFRFKHKHHLKDHVTNVHKMMLCTVCCTFNTFESDLYNSHLKAYYEKYKDLIYGMSASKQHLSSSSLHKTATNFSSKMASPLPQESHPGTMLNPDNPSLKQLLLDSNMATTCPVCSVPIESRILYQKHMNSEHRGAGYLPFVCQLCLMGFFSASGLQKHTEAHAGKSHMGISVAVLSQLTIFSIQYFNLIFLKAISKLGWSTPTPIQEKAIPLALQGKDILARARTGSGKTAAYAIAVLQKLLHIKQMASLQATRAIILTPTKELCNQAYRNLIDLTTGCSRDIKCVDISPQLPLASQRPLLMEKPDIVVATPSRLLAHIRAENINVKKTLEMLVVDEADLVFSFGYESDVKELLENFPKIYQAFMMSATLGEDVKNLKKLVLHNAVVLKLEESQLPETSQLNQYHIKCEENDKFALTAALLKLNLVRGKTIFFVNSVNKCYQLKLFLEQFGIRACILNSELPVNSRCHIVDQFNDGLYDYIIASDESIAPAPSSKKSVTKQKEKTKRPKKEDKEYSIARGLDFYNVSNVINFDFPPNPSSYIHRVGRTARADNQGTALSFVSIKDNEKLEEVEQALVEDNAQEGQSIFKPYNFKMEEIEGFRYRAKDALQAVTRSAVHEAKMKDIRQEIFNSNKLKSYFDDNPQDLRILRHDKPLHSVKTTKELKHVPEYIVPDALLQLRTRQGQSNLHSSRFRQGRPLSQAERKFRVRFFSILLHNKDYLVPDALLQLRTRQGQSNLHSSRFRQGRPLSQAERKFRKRKSDPLKSFEFAGLAEKKKKRRNK</sequence>
<dbReference type="SUPFAM" id="SSF57667">
    <property type="entry name" value="beta-beta-alpha zinc fingers"/>
    <property type="match status" value="6"/>
</dbReference>
<feature type="compositionally biased region" description="Basic residues" evidence="17">
    <location>
        <begin position="1395"/>
        <end position="1406"/>
    </location>
</feature>
<feature type="domain" description="Helicase ATP-binding" evidence="19">
    <location>
        <begin position="1108"/>
        <end position="1286"/>
    </location>
</feature>
<dbReference type="Pfam" id="PF00271">
    <property type="entry name" value="Helicase_C"/>
    <property type="match status" value="1"/>
</dbReference>
<feature type="domain" description="C2H2-type" evidence="18">
    <location>
        <begin position="568"/>
        <end position="591"/>
    </location>
</feature>
<feature type="region of interest" description="Disordered" evidence="17">
    <location>
        <begin position="1631"/>
        <end position="1680"/>
    </location>
</feature>
<dbReference type="InterPro" id="IPR011545">
    <property type="entry name" value="DEAD/DEAH_box_helicase_dom"/>
</dbReference>
<keyword evidence="5" id="KW-0479">Metal-binding</keyword>
<keyword evidence="8" id="KW-0378">Hydrolase</keyword>
<dbReference type="Pfam" id="PF12874">
    <property type="entry name" value="zf-met"/>
    <property type="match status" value="1"/>
</dbReference>
<protein>
    <recommendedName>
        <fullName evidence="2">RNA helicase</fullName>
        <ecNumber evidence="2">3.6.4.13</ecNumber>
    </recommendedName>
</protein>
<evidence type="ECO:0000256" key="9">
    <source>
        <dbReference type="ARBA" id="ARBA00022806"/>
    </source>
</evidence>
<feature type="domain" description="Helicase C-terminal" evidence="20">
    <location>
        <begin position="1298"/>
        <end position="1497"/>
    </location>
</feature>
<evidence type="ECO:0000313" key="22">
    <source>
        <dbReference type="Proteomes" id="UP000076420"/>
    </source>
</evidence>
<dbReference type="FunFam" id="3.40.50.300:FF:001046">
    <property type="entry name" value="Probable ATP-dependent RNA helicase ddx56"/>
    <property type="match status" value="1"/>
</dbReference>
<dbReference type="Proteomes" id="UP000076420">
    <property type="component" value="Unassembled WGS sequence"/>
</dbReference>
<dbReference type="SMART" id="SM00355">
    <property type="entry name" value="ZnF_C2H2"/>
    <property type="match status" value="20"/>
</dbReference>
<feature type="domain" description="C2H2-type" evidence="18">
    <location>
        <begin position="892"/>
        <end position="915"/>
    </location>
</feature>
<dbReference type="GO" id="GO:0008270">
    <property type="term" value="F:zinc ion binding"/>
    <property type="evidence" value="ECO:0007669"/>
    <property type="project" value="UniProtKB-KW"/>
</dbReference>
<dbReference type="CDD" id="cd17961">
    <property type="entry name" value="DEADc_DDX56"/>
    <property type="match status" value="1"/>
</dbReference>
<dbReference type="PANTHER" id="PTHR47959">
    <property type="entry name" value="ATP-DEPENDENT RNA HELICASE RHLE-RELATED"/>
    <property type="match status" value="1"/>
</dbReference>
<dbReference type="GO" id="GO:0006364">
    <property type="term" value="P:rRNA processing"/>
    <property type="evidence" value="ECO:0007669"/>
    <property type="project" value="UniProtKB-KW"/>
</dbReference>
<evidence type="ECO:0000256" key="3">
    <source>
        <dbReference type="ARBA" id="ARBA00022517"/>
    </source>
</evidence>
<evidence type="ECO:0000256" key="6">
    <source>
        <dbReference type="ARBA" id="ARBA00022741"/>
    </source>
</evidence>
<dbReference type="SMART" id="SM00490">
    <property type="entry name" value="HELICc"/>
    <property type="match status" value="1"/>
</dbReference>
<dbReference type="InterPro" id="IPR036236">
    <property type="entry name" value="Znf_C2H2_sf"/>
</dbReference>
<dbReference type="PROSITE" id="PS50157">
    <property type="entry name" value="ZINC_FINGER_C2H2_2"/>
    <property type="match status" value="12"/>
</dbReference>
<name>A0A2C9KAR1_BIOGL</name>
<keyword evidence="9" id="KW-0347">Helicase</keyword>
<dbReference type="GO" id="GO:0016787">
    <property type="term" value="F:hydrolase activity"/>
    <property type="evidence" value="ECO:0007669"/>
    <property type="project" value="UniProtKB-KW"/>
</dbReference>
<gene>
    <name evidence="21" type="primary">106068062</name>
</gene>
<proteinExistence type="inferred from homology"/>
<reference evidence="21" key="1">
    <citation type="submission" date="2020-05" db="UniProtKB">
        <authorList>
            <consortium name="EnsemblMetazoa"/>
        </authorList>
    </citation>
    <scope>IDENTIFICATION</scope>
    <source>
        <strain evidence="21">BB02</strain>
    </source>
</reference>
<keyword evidence="3" id="KW-0690">Ribosome biogenesis</keyword>
<feature type="domain" description="C2H2-type" evidence="18">
    <location>
        <begin position="512"/>
        <end position="540"/>
    </location>
</feature>
<keyword evidence="6" id="KW-0547">Nucleotide-binding</keyword>
<dbReference type="VEuPathDB" id="VectorBase:BGLB017032"/>
<evidence type="ECO:0000256" key="13">
    <source>
        <dbReference type="ARBA" id="ARBA00023242"/>
    </source>
</evidence>
<feature type="domain" description="C2H2-type" evidence="18">
    <location>
        <begin position="77"/>
        <end position="109"/>
    </location>
</feature>
<dbReference type="STRING" id="6526.A0A2C9KAR1"/>
<dbReference type="GO" id="GO:0005524">
    <property type="term" value="F:ATP binding"/>
    <property type="evidence" value="ECO:0007669"/>
    <property type="project" value="UniProtKB-KW"/>
</dbReference>
<dbReference type="InterPro" id="IPR027417">
    <property type="entry name" value="P-loop_NTPase"/>
</dbReference>
<dbReference type="KEGG" id="bgt:106068062"/>
<feature type="domain" description="C2H2-type" evidence="18">
    <location>
        <begin position="1038"/>
        <end position="1065"/>
    </location>
</feature>
<organism evidence="21 22">
    <name type="scientific">Biomphalaria glabrata</name>
    <name type="common">Bloodfluke planorb</name>
    <name type="synonym">Freshwater snail</name>
    <dbReference type="NCBI Taxonomy" id="6526"/>
    <lineage>
        <taxon>Eukaryota</taxon>
        <taxon>Metazoa</taxon>
        <taxon>Spiralia</taxon>
        <taxon>Lophotrochozoa</taxon>
        <taxon>Mollusca</taxon>
        <taxon>Gastropoda</taxon>
        <taxon>Heterobranchia</taxon>
        <taxon>Euthyneura</taxon>
        <taxon>Panpulmonata</taxon>
        <taxon>Hygrophila</taxon>
        <taxon>Lymnaeoidea</taxon>
        <taxon>Planorbidae</taxon>
        <taxon>Biomphalaria</taxon>
    </lineage>
</organism>
<feature type="domain" description="C2H2-type" evidence="18">
    <location>
        <begin position="49"/>
        <end position="72"/>
    </location>
</feature>
<comment type="subcellular location">
    <subcellularLocation>
        <location evidence="1">Nucleus</location>
        <location evidence="1">Nucleolus</location>
    </subcellularLocation>
</comment>
<dbReference type="VEuPathDB" id="VectorBase:BGLAX_028521"/>
<evidence type="ECO:0000259" key="20">
    <source>
        <dbReference type="PROSITE" id="PS51194"/>
    </source>
</evidence>
<dbReference type="EnsemblMetazoa" id="BGLB017032-RA">
    <property type="protein sequence ID" value="BGLB017032-PA"/>
    <property type="gene ID" value="BGLB017032"/>
</dbReference>
<evidence type="ECO:0000256" key="16">
    <source>
        <dbReference type="PROSITE-ProRule" id="PRU00042"/>
    </source>
</evidence>
<keyword evidence="10" id="KW-0862">Zinc</keyword>
<evidence type="ECO:0000256" key="12">
    <source>
        <dbReference type="ARBA" id="ARBA00022884"/>
    </source>
</evidence>
<dbReference type="PROSITE" id="PS51194">
    <property type="entry name" value="HELICASE_CTER"/>
    <property type="match status" value="1"/>
</dbReference>
<feature type="domain" description="C2H2-type" evidence="18">
    <location>
        <begin position="20"/>
        <end position="48"/>
    </location>
</feature>
<dbReference type="InterPro" id="IPR050079">
    <property type="entry name" value="DEAD_box_RNA_helicase"/>
</dbReference>
<evidence type="ECO:0000256" key="15">
    <source>
        <dbReference type="ARBA" id="ARBA00047984"/>
    </source>
</evidence>
<comment type="similarity">
    <text evidence="14">Belongs to the DEAD box helicase family. DDX56/DBP9 subfamily.</text>
</comment>
<dbReference type="GO" id="GO:0003723">
    <property type="term" value="F:RNA binding"/>
    <property type="evidence" value="ECO:0007669"/>
    <property type="project" value="UniProtKB-KW"/>
</dbReference>
<keyword evidence="4" id="KW-0698">rRNA processing</keyword>
<dbReference type="Gene3D" id="3.40.50.300">
    <property type="entry name" value="P-loop containing nucleotide triphosphate hydrolases"/>
    <property type="match status" value="2"/>
</dbReference>
<keyword evidence="11" id="KW-0067">ATP-binding</keyword>
<evidence type="ECO:0000256" key="7">
    <source>
        <dbReference type="ARBA" id="ARBA00022771"/>
    </source>
</evidence>
<evidence type="ECO:0000256" key="4">
    <source>
        <dbReference type="ARBA" id="ARBA00022552"/>
    </source>
</evidence>
<comment type="catalytic activity">
    <reaction evidence="15">
        <text>ATP + H2O = ADP + phosphate + H(+)</text>
        <dbReference type="Rhea" id="RHEA:13065"/>
        <dbReference type="ChEBI" id="CHEBI:15377"/>
        <dbReference type="ChEBI" id="CHEBI:15378"/>
        <dbReference type="ChEBI" id="CHEBI:30616"/>
        <dbReference type="ChEBI" id="CHEBI:43474"/>
        <dbReference type="ChEBI" id="CHEBI:456216"/>
        <dbReference type="EC" id="3.6.4.13"/>
    </reaction>
</comment>
<dbReference type="InterPro" id="IPR014001">
    <property type="entry name" value="Helicase_ATP-bd"/>
</dbReference>
<feature type="domain" description="C2H2-type" evidence="18">
    <location>
        <begin position="541"/>
        <end position="568"/>
    </location>
</feature>
<keyword evidence="13" id="KW-0539">Nucleus</keyword>
<evidence type="ECO:0000313" key="21">
    <source>
        <dbReference type="EnsemblMetazoa" id="BGLB017032-PA"/>
    </source>
</evidence>
<feature type="domain" description="C2H2-type" evidence="18">
    <location>
        <begin position="427"/>
        <end position="455"/>
    </location>
</feature>
<evidence type="ECO:0000256" key="10">
    <source>
        <dbReference type="ARBA" id="ARBA00022833"/>
    </source>
</evidence>
<evidence type="ECO:0000256" key="2">
    <source>
        <dbReference type="ARBA" id="ARBA00012552"/>
    </source>
</evidence>
<dbReference type="GO" id="GO:0003724">
    <property type="term" value="F:RNA helicase activity"/>
    <property type="evidence" value="ECO:0007669"/>
    <property type="project" value="UniProtKB-EC"/>
</dbReference>
<dbReference type="SUPFAM" id="SSF52540">
    <property type="entry name" value="P-loop containing nucleoside triphosphate hydrolases"/>
    <property type="match status" value="2"/>
</dbReference>
<dbReference type="InterPro" id="IPR013087">
    <property type="entry name" value="Znf_C2H2_type"/>
</dbReference>
<evidence type="ECO:0000259" key="19">
    <source>
        <dbReference type="PROSITE" id="PS51192"/>
    </source>
</evidence>
<dbReference type="PROSITE" id="PS00028">
    <property type="entry name" value="ZINC_FINGER_C2H2_1"/>
    <property type="match status" value="13"/>
</dbReference>
<dbReference type="Pfam" id="PF00096">
    <property type="entry name" value="zf-C2H2"/>
    <property type="match status" value="2"/>
</dbReference>
<dbReference type="Gene3D" id="3.30.160.60">
    <property type="entry name" value="Classic Zinc Finger"/>
    <property type="match status" value="9"/>
</dbReference>
<dbReference type="InterPro" id="IPR001650">
    <property type="entry name" value="Helicase_C-like"/>
</dbReference>
<dbReference type="GO" id="GO:0005730">
    <property type="term" value="C:nucleolus"/>
    <property type="evidence" value="ECO:0007669"/>
    <property type="project" value="UniProtKB-SubCell"/>
</dbReference>
<evidence type="ECO:0000256" key="8">
    <source>
        <dbReference type="ARBA" id="ARBA00022801"/>
    </source>
</evidence>
<accession>A0A2C9KAR1</accession>
<keyword evidence="7 16" id="KW-0863">Zinc-finger</keyword>
<evidence type="ECO:0000256" key="5">
    <source>
        <dbReference type="ARBA" id="ARBA00022723"/>
    </source>
</evidence>
<feature type="domain" description="C2H2-type" evidence="18">
    <location>
        <begin position="400"/>
        <end position="427"/>
    </location>
</feature>
<feature type="region of interest" description="Disordered" evidence="17">
    <location>
        <begin position="1388"/>
        <end position="1410"/>
    </location>
</feature>
<dbReference type="CDD" id="cd18787">
    <property type="entry name" value="SF2_C_DEAD"/>
    <property type="match status" value="1"/>
</dbReference>
<dbReference type="VEuPathDB" id="VectorBase:BGLAX_026597"/>